<proteinExistence type="predicted"/>
<comment type="catalytic activity">
    <reaction evidence="4">
        <text>(S)-ureidoglycolate = urea + glyoxylate</text>
        <dbReference type="Rhea" id="RHEA:11304"/>
        <dbReference type="ChEBI" id="CHEBI:16199"/>
        <dbReference type="ChEBI" id="CHEBI:36655"/>
        <dbReference type="ChEBI" id="CHEBI:57296"/>
        <dbReference type="EC" id="4.3.2.3"/>
    </reaction>
</comment>
<dbReference type="RefSeq" id="WP_106473000.1">
    <property type="nucleotide sequence ID" value="NZ_CP027665.1"/>
</dbReference>
<dbReference type="Gene3D" id="2.60.120.480">
    <property type="entry name" value="Ureidoglycolate hydrolase"/>
    <property type="match status" value="1"/>
</dbReference>
<comment type="subunit">
    <text evidence="1">Homodimer.</text>
</comment>
<dbReference type="Pfam" id="PF04115">
    <property type="entry name" value="Ureidogly_lyase"/>
    <property type="match status" value="1"/>
</dbReference>
<dbReference type="InterPro" id="IPR024060">
    <property type="entry name" value="Ureidoglycolate_lyase_dom_sf"/>
</dbReference>
<dbReference type="InterPro" id="IPR007247">
    <property type="entry name" value="Ureidogly_lyase"/>
</dbReference>
<dbReference type="KEGG" id="thas:C6Y53_13965"/>
<dbReference type="InterPro" id="IPR047233">
    <property type="entry name" value="UAH_cupin"/>
</dbReference>
<evidence type="ECO:0000256" key="3">
    <source>
        <dbReference type="ARBA" id="ARBA00023239"/>
    </source>
</evidence>
<dbReference type="InterPro" id="IPR011051">
    <property type="entry name" value="RmlC_Cupin_sf"/>
</dbReference>
<sequence>MSRTLKAAPISSDAIAGLAELVEASGTPDKLINQGLCGRFHDRATLDIAGDAGISVFKSDSFAMPFRMEMMERHPHGSQAFLPMQEGEYLVVLAEDRDGAPHAPRAFIAGAGQGVNIGRNVWHGVLCPLSDPGLFMVVDRVTDGPNLEEHWFDEPFVIER</sequence>
<dbReference type="PIRSF" id="PIRSF017306">
    <property type="entry name" value="Ureidogly_hydro"/>
    <property type="match status" value="1"/>
</dbReference>
<dbReference type="PANTHER" id="PTHR21221">
    <property type="entry name" value="UREIDOGLYCOLATE HYDROLASE"/>
    <property type="match status" value="1"/>
</dbReference>
<gene>
    <name evidence="5" type="ORF">C6Y53_13965</name>
</gene>
<dbReference type="AlphaFoldDB" id="A0A2S0MS17"/>
<dbReference type="SUPFAM" id="SSF51182">
    <property type="entry name" value="RmlC-like cupins"/>
    <property type="match status" value="1"/>
</dbReference>
<dbReference type="GO" id="GO:0004848">
    <property type="term" value="F:ureidoglycolate hydrolase activity"/>
    <property type="evidence" value="ECO:0007669"/>
    <property type="project" value="InterPro"/>
</dbReference>
<name>A0A2S0MS17_9RHOB</name>
<dbReference type="Proteomes" id="UP000237655">
    <property type="component" value="Chromosome"/>
</dbReference>
<evidence type="ECO:0000256" key="2">
    <source>
        <dbReference type="ARBA" id="ARBA00022631"/>
    </source>
</evidence>
<keyword evidence="6" id="KW-1185">Reference proteome</keyword>
<dbReference type="PANTHER" id="PTHR21221:SF1">
    <property type="entry name" value="UREIDOGLYCOLATE LYASE"/>
    <property type="match status" value="1"/>
</dbReference>
<reference evidence="6" key="1">
    <citation type="submission" date="2018-03" db="EMBL/GenBank/DDBJ databases">
        <title>Genomic analysis of the strain SH-1 isolated from shrimp intestine.</title>
        <authorList>
            <person name="Kim Y.-S."/>
            <person name="Kim S.-E."/>
            <person name="Kim K.-H."/>
        </authorList>
    </citation>
    <scope>NUCLEOTIDE SEQUENCE [LARGE SCALE GENOMIC DNA]</scope>
    <source>
        <strain evidence="6">SH-1</strain>
    </source>
</reference>
<evidence type="ECO:0000313" key="5">
    <source>
        <dbReference type="EMBL" id="AVO38689.1"/>
    </source>
</evidence>
<keyword evidence="3 5" id="KW-0456">Lyase</keyword>
<dbReference type="CDD" id="cd20298">
    <property type="entry name" value="cupin_UAH"/>
    <property type="match status" value="1"/>
</dbReference>
<dbReference type="GO" id="GO:0000256">
    <property type="term" value="P:allantoin catabolic process"/>
    <property type="evidence" value="ECO:0007669"/>
    <property type="project" value="InterPro"/>
</dbReference>
<dbReference type="GO" id="GO:0006144">
    <property type="term" value="P:purine nucleobase metabolic process"/>
    <property type="evidence" value="ECO:0007669"/>
    <property type="project" value="UniProtKB-KW"/>
</dbReference>
<protein>
    <submittedName>
        <fullName evidence="5">Ureidoglycolate lyase</fullName>
    </submittedName>
</protein>
<evidence type="ECO:0000313" key="6">
    <source>
        <dbReference type="Proteomes" id="UP000237655"/>
    </source>
</evidence>
<accession>A0A2S0MS17</accession>
<evidence type="ECO:0000256" key="4">
    <source>
        <dbReference type="ARBA" id="ARBA00047684"/>
    </source>
</evidence>
<organism evidence="5 6">
    <name type="scientific">Pukyongiella litopenaei</name>
    <dbReference type="NCBI Taxonomy" id="2605946"/>
    <lineage>
        <taxon>Bacteria</taxon>
        <taxon>Pseudomonadati</taxon>
        <taxon>Pseudomonadota</taxon>
        <taxon>Alphaproteobacteria</taxon>
        <taxon>Rhodobacterales</taxon>
        <taxon>Paracoccaceae</taxon>
        <taxon>Pukyongiella</taxon>
    </lineage>
</organism>
<evidence type="ECO:0000256" key="1">
    <source>
        <dbReference type="ARBA" id="ARBA00011738"/>
    </source>
</evidence>
<dbReference type="GO" id="GO:0050385">
    <property type="term" value="F:ureidoglycolate lyase activity"/>
    <property type="evidence" value="ECO:0007669"/>
    <property type="project" value="UniProtKB-EC"/>
</dbReference>
<dbReference type="EMBL" id="CP027665">
    <property type="protein sequence ID" value="AVO38689.1"/>
    <property type="molecule type" value="Genomic_DNA"/>
</dbReference>
<keyword evidence="2" id="KW-0659">Purine metabolism</keyword>